<dbReference type="SUPFAM" id="SSF54236">
    <property type="entry name" value="Ubiquitin-like"/>
    <property type="match status" value="1"/>
</dbReference>
<dbReference type="OrthoDB" id="442921at2759"/>
<keyword evidence="4" id="KW-1185">Reference proteome</keyword>
<dbReference type="InterPro" id="IPR000626">
    <property type="entry name" value="Ubiquitin-like_dom"/>
</dbReference>
<dbReference type="Proteomes" id="UP000695562">
    <property type="component" value="Unassembled WGS sequence"/>
</dbReference>
<evidence type="ECO:0000256" key="1">
    <source>
        <dbReference type="SAM" id="MobiDB-lite"/>
    </source>
</evidence>
<dbReference type="Gene3D" id="3.10.20.90">
    <property type="entry name" value="Phosphatidylinositol 3-kinase Catalytic Subunit, Chain A, domain 1"/>
    <property type="match status" value="1"/>
</dbReference>
<dbReference type="FunFam" id="3.10.20.90:FF:000202">
    <property type="entry name" value="Small ubiquitin-related modifier I"/>
    <property type="match status" value="1"/>
</dbReference>
<accession>A0A8J4UZY0</accession>
<dbReference type="PROSITE" id="PS50053">
    <property type="entry name" value="UBIQUITIN_2"/>
    <property type="match status" value="1"/>
</dbReference>
<organism evidence="3 4">
    <name type="scientific">Polysphondylium violaceum</name>
    <dbReference type="NCBI Taxonomy" id="133409"/>
    <lineage>
        <taxon>Eukaryota</taxon>
        <taxon>Amoebozoa</taxon>
        <taxon>Evosea</taxon>
        <taxon>Eumycetozoa</taxon>
        <taxon>Dictyostelia</taxon>
        <taxon>Dictyosteliales</taxon>
        <taxon>Dictyosteliaceae</taxon>
        <taxon>Polysphondylium</taxon>
    </lineage>
</organism>
<name>A0A8J4UZY0_9MYCE</name>
<dbReference type="Pfam" id="PF11976">
    <property type="entry name" value="Rad60-SLD"/>
    <property type="match status" value="1"/>
</dbReference>
<dbReference type="SMART" id="SM00213">
    <property type="entry name" value="UBQ"/>
    <property type="match status" value="1"/>
</dbReference>
<evidence type="ECO:0000259" key="2">
    <source>
        <dbReference type="PROSITE" id="PS50053"/>
    </source>
</evidence>
<feature type="domain" description="Ubiquitin-like" evidence="2">
    <location>
        <begin position="23"/>
        <end position="98"/>
    </location>
</feature>
<protein>
    <recommendedName>
        <fullName evidence="2">Ubiquitin-like domain-containing protein</fullName>
    </recommendedName>
</protein>
<feature type="compositionally biased region" description="Basic and acidic residues" evidence="1">
    <location>
        <begin position="1"/>
        <end position="20"/>
    </location>
</feature>
<evidence type="ECO:0000313" key="4">
    <source>
        <dbReference type="Proteomes" id="UP000695562"/>
    </source>
</evidence>
<comment type="caution">
    <text evidence="3">The sequence shown here is derived from an EMBL/GenBank/DDBJ whole genome shotgun (WGS) entry which is preliminary data.</text>
</comment>
<evidence type="ECO:0000313" key="3">
    <source>
        <dbReference type="EMBL" id="KAF2073663.1"/>
    </source>
</evidence>
<dbReference type="PANTHER" id="PTHR10562">
    <property type="entry name" value="SMALL UBIQUITIN-RELATED MODIFIER"/>
    <property type="match status" value="1"/>
</dbReference>
<sequence>MSAKEEGNVPPTEDVKKEGDEQINLKVQNSQGGEVFFKIKRSTPLRKLMEAYASRSGVSLNSIRFLYDGQRLNSDSTPKELNMENDDAIDVVLQQTGGSFSI</sequence>
<reference evidence="3" key="1">
    <citation type="submission" date="2020-01" db="EMBL/GenBank/DDBJ databases">
        <title>Development of genomics and gene disruption for Polysphondylium violaceum indicates a role for the polyketide synthase stlB in stalk morphogenesis.</title>
        <authorList>
            <person name="Narita B."/>
            <person name="Kawabe Y."/>
            <person name="Kin K."/>
            <person name="Saito T."/>
            <person name="Gibbs R."/>
            <person name="Kuspa A."/>
            <person name="Muzny D."/>
            <person name="Queller D."/>
            <person name="Richards S."/>
            <person name="Strassman J."/>
            <person name="Sucgang R."/>
            <person name="Worley K."/>
            <person name="Schaap P."/>
        </authorList>
    </citation>
    <scope>NUCLEOTIDE SEQUENCE</scope>
    <source>
        <strain evidence="3">QSvi11</strain>
    </source>
</reference>
<dbReference type="CDD" id="cd16116">
    <property type="entry name" value="Ubl_Smt3_like"/>
    <property type="match status" value="1"/>
</dbReference>
<dbReference type="InterPro" id="IPR022617">
    <property type="entry name" value="Rad60/SUMO-like_dom"/>
</dbReference>
<gene>
    <name evidence="3" type="ORF">CYY_005013</name>
</gene>
<feature type="region of interest" description="Disordered" evidence="1">
    <location>
        <begin position="1"/>
        <end position="22"/>
    </location>
</feature>
<proteinExistence type="predicted"/>
<dbReference type="AlphaFoldDB" id="A0A8J4UZY0"/>
<dbReference type="EMBL" id="AJWJ01000190">
    <property type="protein sequence ID" value="KAF2073663.1"/>
    <property type="molecule type" value="Genomic_DNA"/>
</dbReference>
<dbReference type="InterPro" id="IPR029071">
    <property type="entry name" value="Ubiquitin-like_domsf"/>
</dbReference>